<dbReference type="EMBL" id="CAUEEQ010073463">
    <property type="protein sequence ID" value="CAJ0966289.1"/>
    <property type="molecule type" value="Genomic_DNA"/>
</dbReference>
<dbReference type="Proteomes" id="UP001176940">
    <property type="component" value="Unassembled WGS sequence"/>
</dbReference>
<protein>
    <submittedName>
        <fullName evidence="2">Uncharacterized protein</fullName>
    </submittedName>
</protein>
<keyword evidence="3" id="KW-1185">Reference proteome</keyword>
<evidence type="ECO:0000313" key="2">
    <source>
        <dbReference type="EMBL" id="CAJ0966289.1"/>
    </source>
</evidence>
<comment type="caution">
    <text evidence="2">The sequence shown here is derived from an EMBL/GenBank/DDBJ whole genome shotgun (WGS) entry which is preliminary data.</text>
</comment>
<proteinExistence type="predicted"/>
<evidence type="ECO:0000256" key="1">
    <source>
        <dbReference type="SAM" id="MobiDB-lite"/>
    </source>
</evidence>
<sequence length="457" mass="51444">MSQIMSGFRKEKEKADVSSKKCLGSLCPQENLNIPHEHQVPNMSAVKAEAIKEDAGDLQKCTQEMTVTTISDLPSNKWLGSGITLEHKHRNMATIKVECVDKEKMGHRQYKREVMPEEMDASGTWYPCPKKAQRMRKPIKSEILRFGKVERRLEVTEDDLSTGPEHLCKEEKPLGQSYSIVTFQASNYGYHDNQSKLCITKTKNLSQTVRRLQQNKKPELDYNLHRNIPVFIESRAVVVVGFTLLLQAAPVSLPCRGIGTSWPICTPAWGNVSPIAGDLPELSGFLFLMHAVEARPGMEHTHFRVRLPVASWPMNGVQSTLNLLMPAQDPEGEEGKLNGAGGRVYSYINLPEDTSKETSLPPKTLQRRFLDVPSVIRSFSLPGRRSYVRNVWIKVVRAEHPSLLDKIRTFVMQEVQSSLAAFTPPPTSPGPSPPKKRKRIPTALMVQFQKNGRNLPY</sequence>
<accession>A0ABN9MI51</accession>
<gene>
    <name evidence="2" type="ORF">RIMI_LOCUS21153295</name>
</gene>
<feature type="compositionally biased region" description="Pro residues" evidence="1">
    <location>
        <begin position="423"/>
        <end position="433"/>
    </location>
</feature>
<reference evidence="2" key="1">
    <citation type="submission" date="2023-07" db="EMBL/GenBank/DDBJ databases">
        <authorList>
            <person name="Stuckert A."/>
        </authorList>
    </citation>
    <scope>NUCLEOTIDE SEQUENCE</scope>
</reference>
<organism evidence="2 3">
    <name type="scientific">Ranitomeya imitator</name>
    <name type="common">mimic poison frog</name>
    <dbReference type="NCBI Taxonomy" id="111125"/>
    <lineage>
        <taxon>Eukaryota</taxon>
        <taxon>Metazoa</taxon>
        <taxon>Chordata</taxon>
        <taxon>Craniata</taxon>
        <taxon>Vertebrata</taxon>
        <taxon>Euteleostomi</taxon>
        <taxon>Amphibia</taxon>
        <taxon>Batrachia</taxon>
        <taxon>Anura</taxon>
        <taxon>Neobatrachia</taxon>
        <taxon>Hyloidea</taxon>
        <taxon>Dendrobatidae</taxon>
        <taxon>Dendrobatinae</taxon>
        <taxon>Ranitomeya</taxon>
    </lineage>
</organism>
<evidence type="ECO:0000313" key="3">
    <source>
        <dbReference type="Proteomes" id="UP001176940"/>
    </source>
</evidence>
<feature type="region of interest" description="Disordered" evidence="1">
    <location>
        <begin position="420"/>
        <end position="440"/>
    </location>
</feature>
<name>A0ABN9MI51_9NEOB</name>